<feature type="domain" description="HTH tetR-type" evidence="6">
    <location>
        <begin position="22"/>
        <end position="82"/>
    </location>
</feature>
<dbReference type="Proteomes" id="UP001519309">
    <property type="component" value="Unassembled WGS sequence"/>
</dbReference>
<dbReference type="InterPro" id="IPR009057">
    <property type="entry name" value="Homeodomain-like_sf"/>
</dbReference>
<dbReference type="PANTHER" id="PTHR30055">
    <property type="entry name" value="HTH-TYPE TRANSCRIPTIONAL REGULATOR RUTR"/>
    <property type="match status" value="1"/>
</dbReference>
<dbReference type="Proteomes" id="UP000092659">
    <property type="component" value="Chromosome"/>
</dbReference>
<keyword evidence="2 4" id="KW-0238">DNA-binding</keyword>
<dbReference type="Gene3D" id="1.10.10.60">
    <property type="entry name" value="Homeodomain-like"/>
    <property type="match status" value="1"/>
</dbReference>
<dbReference type="InterPro" id="IPR001647">
    <property type="entry name" value="HTH_TetR"/>
</dbReference>
<reference evidence="7 9" key="1">
    <citation type="submission" date="2016-06" db="EMBL/GenBank/DDBJ databases">
        <title>Complete genome sequence of Streptomyces griseochromogenes ATCC 14511, the Blasticidin S producer.</title>
        <authorList>
            <person name="Wu L."/>
        </authorList>
    </citation>
    <scope>NUCLEOTIDE SEQUENCE [LARGE SCALE GENOMIC DNA]</scope>
    <source>
        <strain evidence="7 9">ATCC 14511</strain>
    </source>
</reference>
<dbReference type="SUPFAM" id="SSF46689">
    <property type="entry name" value="Homeodomain-like"/>
    <property type="match status" value="1"/>
</dbReference>
<dbReference type="EMBL" id="JAGGLP010000008">
    <property type="protein sequence ID" value="MBP2051606.1"/>
    <property type="molecule type" value="Genomic_DNA"/>
</dbReference>
<organism evidence="7 9">
    <name type="scientific">Streptomyces griseochromogenes</name>
    <dbReference type="NCBI Taxonomy" id="68214"/>
    <lineage>
        <taxon>Bacteria</taxon>
        <taxon>Bacillati</taxon>
        <taxon>Actinomycetota</taxon>
        <taxon>Actinomycetes</taxon>
        <taxon>Kitasatosporales</taxon>
        <taxon>Streptomycetaceae</taxon>
        <taxon>Streptomyces</taxon>
    </lineage>
</organism>
<dbReference type="GO" id="GO:0045892">
    <property type="term" value="P:negative regulation of DNA-templated transcription"/>
    <property type="evidence" value="ECO:0007669"/>
    <property type="project" value="UniProtKB-ARBA"/>
</dbReference>
<dbReference type="AlphaFoldDB" id="A0A1B1AW80"/>
<feature type="DNA-binding region" description="H-T-H motif" evidence="4">
    <location>
        <begin position="45"/>
        <end position="64"/>
    </location>
</feature>
<dbReference type="PANTHER" id="PTHR30055:SF146">
    <property type="entry name" value="HTH-TYPE TRANSCRIPTIONAL DUAL REGULATOR CECR"/>
    <property type="match status" value="1"/>
</dbReference>
<dbReference type="OrthoDB" id="7186128at2"/>
<evidence type="ECO:0000256" key="1">
    <source>
        <dbReference type="ARBA" id="ARBA00023015"/>
    </source>
</evidence>
<keyword evidence="10" id="KW-1185">Reference proteome</keyword>
<evidence type="ECO:0000313" key="10">
    <source>
        <dbReference type="Proteomes" id="UP001519309"/>
    </source>
</evidence>
<dbReference type="InterPro" id="IPR039536">
    <property type="entry name" value="TetR_C_Proteobacteria"/>
</dbReference>
<dbReference type="KEGG" id="sgs:AVL59_15230"/>
<gene>
    <name evidence="7" type="ORF">AVL59_15230</name>
    <name evidence="8" type="ORF">J2Z21_004577</name>
</gene>
<evidence type="ECO:0000256" key="4">
    <source>
        <dbReference type="PROSITE-ProRule" id="PRU00335"/>
    </source>
</evidence>
<evidence type="ECO:0000313" key="9">
    <source>
        <dbReference type="Proteomes" id="UP000092659"/>
    </source>
</evidence>
<dbReference type="PROSITE" id="PS50977">
    <property type="entry name" value="HTH_TETR_2"/>
    <property type="match status" value="1"/>
</dbReference>
<dbReference type="InterPro" id="IPR036271">
    <property type="entry name" value="Tet_transcr_reg_TetR-rel_C_sf"/>
</dbReference>
<dbReference type="GO" id="GO:0000976">
    <property type="term" value="F:transcription cis-regulatory region binding"/>
    <property type="evidence" value="ECO:0007669"/>
    <property type="project" value="TreeGrafter"/>
</dbReference>
<evidence type="ECO:0000256" key="5">
    <source>
        <dbReference type="SAM" id="MobiDB-lite"/>
    </source>
</evidence>
<evidence type="ECO:0000313" key="8">
    <source>
        <dbReference type="EMBL" id="MBP2051606.1"/>
    </source>
</evidence>
<dbReference type="EMBL" id="CP016279">
    <property type="protein sequence ID" value="ANP50797.1"/>
    <property type="molecule type" value="Genomic_DNA"/>
</dbReference>
<dbReference type="Pfam" id="PF14246">
    <property type="entry name" value="TetR_C_7"/>
    <property type="match status" value="1"/>
</dbReference>
<dbReference type="InterPro" id="IPR050109">
    <property type="entry name" value="HTH-type_TetR-like_transc_reg"/>
</dbReference>
<evidence type="ECO:0000256" key="3">
    <source>
        <dbReference type="ARBA" id="ARBA00023163"/>
    </source>
</evidence>
<feature type="region of interest" description="Disordered" evidence="5">
    <location>
        <begin position="1"/>
        <end position="23"/>
    </location>
</feature>
<keyword evidence="3" id="KW-0804">Transcription</keyword>
<keyword evidence="1" id="KW-0805">Transcription regulation</keyword>
<evidence type="ECO:0000259" key="6">
    <source>
        <dbReference type="PROSITE" id="PS50977"/>
    </source>
</evidence>
<dbReference type="FunFam" id="1.10.10.60:FF:000141">
    <property type="entry name" value="TetR family transcriptional regulator"/>
    <property type="match status" value="1"/>
</dbReference>
<accession>A0A1B1AW80</accession>
<dbReference type="GO" id="GO:0003700">
    <property type="term" value="F:DNA-binding transcription factor activity"/>
    <property type="evidence" value="ECO:0007669"/>
    <property type="project" value="TreeGrafter"/>
</dbReference>
<proteinExistence type="predicted"/>
<evidence type="ECO:0000313" key="7">
    <source>
        <dbReference type="EMBL" id="ANP50797.1"/>
    </source>
</evidence>
<evidence type="ECO:0000256" key="2">
    <source>
        <dbReference type="ARBA" id="ARBA00023125"/>
    </source>
</evidence>
<reference evidence="8 10" key="2">
    <citation type="submission" date="2021-03" db="EMBL/GenBank/DDBJ databases">
        <title>Genomic Encyclopedia of Type Strains, Phase IV (KMG-IV): sequencing the most valuable type-strain genomes for metagenomic binning, comparative biology and taxonomic classification.</title>
        <authorList>
            <person name="Goeker M."/>
        </authorList>
    </citation>
    <scope>NUCLEOTIDE SEQUENCE [LARGE SCALE GENOMIC DNA]</scope>
    <source>
        <strain evidence="8 10">DSM 40499</strain>
    </source>
</reference>
<name>A0A1B1AW80_9ACTN</name>
<dbReference type="SUPFAM" id="SSF48498">
    <property type="entry name" value="Tetracyclin repressor-like, C-terminal domain"/>
    <property type="match status" value="1"/>
</dbReference>
<sequence length="230" mass="24974">MAAEAAGSASAATSTRRPRAPRPSVGKILEASKVLFLEDGYDGVNLDRVATRAGVARQTVYNQFGSKEALFRATMHHHWQAFGLQDTEERLVPDPAQADPAGFLRRFAEGLLAFIADTDQVAFTRLVVAESRKLPWIAEEFYRLGKQPLVTALTAALLNMADAGRIDCPHPELAAHQFLGLVQEFVIWPQVMAIGPDVVKLPSVDLVVEEAVAMFLSRYAKPGAHGGEPA</sequence>
<protein>
    <submittedName>
        <fullName evidence="8">AcrR family transcriptional regulator</fullName>
    </submittedName>
    <submittedName>
        <fullName evidence="7">TetR family transcriptional regulator</fullName>
    </submittedName>
</protein>
<dbReference type="Gene3D" id="1.10.357.10">
    <property type="entry name" value="Tetracycline Repressor, domain 2"/>
    <property type="match status" value="1"/>
</dbReference>
<feature type="compositionally biased region" description="Low complexity" evidence="5">
    <location>
        <begin position="1"/>
        <end position="15"/>
    </location>
</feature>
<dbReference type="PRINTS" id="PR00455">
    <property type="entry name" value="HTHTETR"/>
</dbReference>
<dbReference type="RefSeq" id="WP_067304130.1">
    <property type="nucleotide sequence ID" value="NZ_CP016279.1"/>
</dbReference>
<dbReference type="Pfam" id="PF00440">
    <property type="entry name" value="TetR_N"/>
    <property type="match status" value="1"/>
</dbReference>